<evidence type="ECO:0000313" key="3">
    <source>
        <dbReference type="Proteomes" id="UP000655225"/>
    </source>
</evidence>
<sequence>MKGGTMKDTGKGAKSQVKLEDGGRKDRKSGTGMNGSPKKNGHGGKFTWSGDGISHAEIGVEKEVVDVKDPNFEDPEEVINNCSYPHLPLLRHSSTVSSMSNNYNLNGDSGLRNQAAGSPSQPNPTKTVRVLSLILYFTHLLAFD</sequence>
<dbReference type="AlphaFoldDB" id="A0A834YTK1"/>
<protein>
    <submittedName>
        <fullName evidence="2">Uncharacterized protein</fullName>
    </submittedName>
</protein>
<reference evidence="2 3" key="1">
    <citation type="submission" date="2020-04" db="EMBL/GenBank/DDBJ databases">
        <title>Plant Genome Project.</title>
        <authorList>
            <person name="Zhang R.-G."/>
        </authorList>
    </citation>
    <scope>NUCLEOTIDE SEQUENCE [LARGE SCALE GENOMIC DNA]</scope>
    <source>
        <strain evidence="2">YNK0</strain>
        <tissue evidence="2">Leaf</tissue>
    </source>
</reference>
<proteinExistence type="predicted"/>
<dbReference type="EMBL" id="JABCRI010000015">
    <property type="protein sequence ID" value="KAF8393460.1"/>
    <property type="molecule type" value="Genomic_DNA"/>
</dbReference>
<evidence type="ECO:0000256" key="1">
    <source>
        <dbReference type="SAM" id="MobiDB-lite"/>
    </source>
</evidence>
<dbReference type="OrthoDB" id="781057at2759"/>
<dbReference type="Proteomes" id="UP000655225">
    <property type="component" value="Unassembled WGS sequence"/>
</dbReference>
<keyword evidence="3" id="KW-1185">Reference proteome</keyword>
<evidence type="ECO:0000313" key="2">
    <source>
        <dbReference type="EMBL" id="KAF8393460.1"/>
    </source>
</evidence>
<feature type="region of interest" description="Disordered" evidence="1">
    <location>
        <begin position="1"/>
        <end position="52"/>
    </location>
</feature>
<accession>A0A834YTK1</accession>
<feature type="region of interest" description="Disordered" evidence="1">
    <location>
        <begin position="97"/>
        <end position="124"/>
    </location>
</feature>
<organism evidence="2 3">
    <name type="scientific">Tetracentron sinense</name>
    <name type="common">Spur-leaf</name>
    <dbReference type="NCBI Taxonomy" id="13715"/>
    <lineage>
        <taxon>Eukaryota</taxon>
        <taxon>Viridiplantae</taxon>
        <taxon>Streptophyta</taxon>
        <taxon>Embryophyta</taxon>
        <taxon>Tracheophyta</taxon>
        <taxon>Spermatophyta</taxon>
        <taxon>Magnoliopsida</taxon>
        <taxon>Trochodendrales</taxon>
        <taxon>Trochodendraceae</taxon>
        <taxon>Tetracentron</taxon>
    </lineage>
</organism>
<comment type="caution">
    <text evidence="2">The sequence shown here is derived from an EMBL/GenBank/DDBJ whole genome shotgun (WGS) entry which is preliminary data.</text>
</comment>
<name>A0A834YTK1_TETSI</name>
<gene>
    <name evidence="2" type="ORF">HHK36_021704</name>
</gene>